<keyword evidence="3" id="KW-1185">Reference proteome</keyword>
<reference evidence="2 3" key="1">
    <citation type="journal article" date="2019" name="Int. J. Syst. Evol. Microbiol.">
        <title>The Global Catalogue of Microorganisms (GCM) 10K type strain sequencing project: providing services to taxonomists for standard genome sequencing and annotation.</title>
        <authorList>
            <consortium name="The Broad Institute Genomics Platform"/>
            <consortium name="The Broad Institute Genome Sequencing Center for Infectious Disease"/>
            <person name="Wu L."/>
            <person name="Ma J."/>
        </authorList>
    </citation>
    <scope>NUCLEOTIDE SEQUENCE [LARGE SCALE GENOMIC DNA]</scope>
    <source>
        <strain evidence="2 3">JCM 16014</strain>
    </source>
</reference>
<evidence type="ECO:0000259" key="1">
    <source>
        <dbReference type="Pfam" id="PF13569"/>
    </source>
</evidence>
<evidence type="ECO:0000313" key="2">
    <source>
        <dbReference type="EMBL" id="GAA2039595.1"/>
    </source>
</evidence>
<dbReference type="RefSeq" id="WP_344667800.1">
    <property type="nucleotide sequence ID" value="NZ_BAAAQN010000028.1"/>
</dbReference>
<dbReference type="EMBL" id="BAAAQN010000028">
    <property type="protein sequence ID" value="GAA2039595.1"/>
    <property type="molecule type" value="Genomic_DNA"/>
</dbReference>
<dbReference type="InterPro" id="IPR025406">
    <property type="entry name" value="DUF4132"/>
</dbReference>
<feature type="domain" description="DUF4132" evidence="1">
    <location>
        <begin position="27"/>
        <end position="210"/>
    </location>
</feature>
<gene>
    <name evidence="2" type="ORF">GCM10009839_46990</name>
</gene>
<sequence>MGWVSTADPAYEVSLDAGKVVARNAAGKRLRAVPAKLKDDDAVAHLRQLAEWLAQHEQSCRAEVEKWMLRSLPVPAALLARVWPDAAWQAVLKDLVVAEVDADGQWDTAEVGFLRAADERGIGVVTLDGDTRRLAADRLAVPHPVLLPDLGELREFAAELDVKQSFDQLFRETWTKPADLAPDARQYRAYEGGRYEQVRHLTGRATSLGYQVRGGEAVCRVLEDGRTVEARMWCGEAYDDYRTETGPLLFAAAGTTLPLAEVGPIAWSEGVRMAAALYAGRVVKEEGENQ</sequence>
<dbReference type="Pfam" id="PF13569">
    <property type="entry name" value="DUF4132"/>
    <property type="match status" value="1"/>
</dbReference>
<dbReference type="Proteomes" id="UP001500751">
    <property type="component" value="Unassembled WGS sequence"/>
</dbReference>
<accession>A0ABN2ULG1</accession>
<organism evidence="2 3">
    <name type="scientific">Catenulispora yoronensis</name>
    <dbReference type="NCBI Taxonomy" id="450799"/>
    <lineage>
        <taxon>Bacteria</taxon>
        <taxon>Bacillati</taxon>
        <taxon>Actinomycetota</taxon>
        <taxon>Actinomycetes</taxon>
        <taxon>Catenulisporales</taxon>
        <taxon>Catenulisporaceae</taxon>
        <taxon>Catenulispora</taxon>
    </lineage>
</organism>
<name>A0ABN2ULG1_9ACTN</name>
<protein>
    <submittedName>
        <fullName evidence="2">DUF4132 domain-containing protein</fullName>
    </submittedName>
</protein>
<proteinExistence type="predicted"/>
<evidence type="ECO:0000313" key="3">
    <source>
        <dbReference type="Proteomes" id="UP001500751"/>
    </source>
</evidence>
<comment type="caution">
    <text evidence="2">The sequence shown here is derived from an EMBL/GenBank/DDBJ whole genome shotgun (WGS) entry which is preliminary data.</text>
</comment>